<dbReference type="AlphaFoldDB" id="M0ELA4"/>
<comment type="caution">
    <text evidence="1">The sequence shown here is derived from an EMBL/GenBank/DDBJ whole genome shotgun (WGS) entry which is preliminary data.</text>
</comment>
<dbReference type="PATRIC" id="fig|1227466.3.peg.1644"/>
<dbReference type="EMBL" id="AOJL01000032">
    <property type="protein sequence ID" value="ELZ47883.1"/>
    <property type="molecule type" value="Genomic_DNA"/>
</dbReference>
<protein>
    <recommendedName>
        <fullName evidence="3">C2H2-type domain-containing protein</fullName>
    </recommendedName>
</protein>
<evidence type="ECO:0008006" key="3">
    <source>
        <dbReference type="Google" id="ProtNLM"/>
    </source>
</evidence>
<organism evidence="1 2">
    <name type="scientific">Halorubrum coriense DSM 10284</name>
    <dbReference type="NCBI Taxonomy" id="1227466"/>
    <lineage>
        <taxon>Archaea</taxon>
        <taxon>Methanobacteriati</taxon>
        <taxon>Methanobacteriota</taxon>
        <taxon>Stenosarchaea group</taxon>
        <taxon>Halobacteria</taxon>
        <taxon>Halobacteriales</taxon>
        <taxon>Haloferacaceae</taxon>
        <taxon>Halorubrum</taxon>
    </lineage>
</organism>
<dbReference type="Proteomes" id="UP000011509">
    <property type="component" value="Unassembled WGS sequence"/>
</dbReference>
<name>M0ELA4_9EURY</name>
<keyword evidence="2" id="KW-1185">Reference proteome</keyword>
<gene>
    <name evidence="1" type="ORF">C464_08175</name>
</gene>
<evidence type="ECO:0000313" key="2">
    <source>
        <dbReference type="Proteomes" id="UP000011509"/>
    </source>
</evidence>
<accession>M0ELA4</accession>
<proteinExistence type="predicted"/>
<sequence length="103" mass="12470">MTMDIEEYRELFEPHDELQIYRCRQCDHISTNIGSLHAHCERHRGYTRFNIQVPFTDTSVGDFDRLMEYTDVMDEEQMEQIDLSEVEVAIQIPILDQILRWYR</sequence>
<evidence type="ECO:0000313" key="1">
    <source>
        <dbReference type="EMBL" id="ELZ47883.1"/>
    </source>
</evidence>
<reference evidence="1 2" key="1">
    <citation type="journal article" date="2014" name="PLoS Genet.">
        <title>Phylogenetically driven sequencing of extremely halophilic archaea reveals strategies for static and dynamic osmo-response.</title>
        <authorList>
            <person name="Becker E.A."/>
            <person name="Seitzer P.M."/>
            <person name="Tritt A."/>
            <person name="Larsen D."/>
            <person name="Krusor M."/>
            <person name="Yao A.I."/>
            <person name="Wu D."/>
            <person name="Madern D."/>
            <person name="Eisen J.A."/>
            <person name="Darling A.E."/>
            <person name="Facciotti M.T."/>
        </authorList>
    </citation>
    <scope>NUCLEOTIDE SEQUENCE [LARGE SCALE GENOMIC DNA]</scope>
    <source>
        <strain evidence="1 2">DSM 10284</strain>
    </source>
</reference>